<name>A0A193G3L8_9BORD</name>
<evidence type="ECO:0000313" key="1">
    <source>
        <dbReference type="EMBL" id="ANN74592.1"/>
    </source>
</evidence>
<dbReference type="EMBL" id="CP016171">
    <property type="protein sequence ID" value="ANN74592.1"/>
    <property type="molecule type" value="Genomic_DNA"/>
</dbReference>
<reference evidence="1 2" key="1">
    <citation type="submission" date="2016-06" db="EMBL/GenBank/DDBJ databases">
        <title>Complete genome sequences of Bordetella bronchialis and Bordetella flabilis.</title>
        <authorList>
            <person name="LiPuma J.J."/>
            <person name="Spilker T."/>
        </authorList>
    </citation>
    <scope>NUCLEOTIDE SEQUENCE [LARGE SCALE GENOMIC DNA]</scope>
    <source>
        <strain evidence="1 2">AU17976</strain>
    </source>
</reference>
<dbReference type="AlphaFoldDB" id="A0A193G3L8"/>
<sequence>MKLDRDLQREILTMLADAHPRAPEIATVRAIHDRVGEEVLASNLLYLEGHGLLTSGVTMSLDGSIMISLAAQEITSKGLDFIQDDGGISAILGVVTVRLHSDTIKDLIEAKIQEADLPPADKKRWLDLLRSLPADATKHLVQKLVEMGLANAPAAVLAIGAFLKSHGHG</sequence>
<accession>A0A193G3L8</accession>
<protein>
    <submittedName>
        <fullName evidence="1">Uncharacterized protein</fullName>
    </submittedName>
</protein>
<gene>
    <name evidence="1" type="ORF">BAU08_05730</name>
</gene>
<proteinExistence type="predicted"/>
<evidence type="ECO:0000313" key="2">
    <source>
        <dbReference type="Proteomes" id="UP000092213"/>
    </source>
</evidence>
<organism evidence="1 2">
    <name type="scientific">Bordetella bronchialis</name>
    <dbReference type="NCBI Taxonomy" id="463025"/>
    <lineage>
        <taxon>Bacteria</taxon>
        <taxon>Pseudomonadati</taxon>
        <taxon>Pseudomonadota</taxon>
        <taxon>Betaproteobacteria</taxon>
        <taxon>Burkholderiales</taxon>
        <taxon>Alcaligenaceae</taxon>
        <taxon>Bordetella</taxon>
    </lineage>
</organism>
<dbReference type="Proteomes" id="UP000092213">
    <property type="component" value="Chromosome"/>
</dbReference>